<dbReference type="InterPro" id="IPR039311">
    <property type="entry name" value="FAM187A/B"/>
</dbReference>
<keyword evidence="6 8" id="KW-0472">Membrane</keyword>
<dbReference type="PANTHER" id="PTHR32178:SF6">
    <property type="entry name" value="IG-LIKE DOMAIN-CONTAINING PROTEIN"/>
    <property type="match status" value="1"/>
</dbReference>
<feature type="domain" description="Ig-like" evidence="10">
    <location>
        <begin position="350"/>
        <end position="429"/>
    </location>
</feature>
<evidence type="ECO:0000256" key="1">
    <source>
        <dbReference type="ARBA" id="ARBA00004479"/>
    </source>
</evidence>
<accession>A0A8S1HQH2</accession>
<evidence type="ECO:0000256" key="8">
    <source>
        <dbReference type="SAM" id="Phobius"/>
    </source>
</evidence>
<dbReference type="InterPro" id="IPR003599">
    <property type="entry name" value="Ig_sub"/>
</dbReference>
<evidence type="ECO:0000256" key="3">
    <source>
        <dbReference type="ARBA" id="ARBA00022692"/>
    </source>
</evidence>
<feature type="signal peptide" evidence="9">
    <location>
        <begin position="1"/>
        <end position="17"/>
    </location>
</feature>
<comment type="caution">
    <text evidence="11">The sequence shown here is derived from an EMBL/GenBank/DDBJ whole genome shotgun (WGS) entry which is preliminary data.</text>
</comment>
<evidence type="ECO:0000256" key="9">
    <source>
        <dbReference type="SAM" id="SignalP"/>
    </source>
</evidence>
<evidence type="ECO:0000256" key="6">
    <source>
        <dbReference type="ARBA" id="ARBA00023136"/>
    </source>
</evidence>
<evidence type="ECO:0000256" key="7">
    <source>
        <dbReference type="ARBA" id="ARBA00023180"/>
    </source>
</evidence>
<dbReference type="PROSITE" id="PS50835">
    <property type="entry name" value="IG_LIKE"/>
    <property type="match status" value="1"/>
</dbReference>
<evidence type="ECO:0000259" key="10">
    <source>
        <dbReference type="PROSITE" id="PS50835"/>
    </source>
</evidence>
<dbReference type="GO" id="GO:0016020">
    <property type="term" value="C:membrane"/>
    <property type="evidence" value="ECO:0007669"/>
    <property type="project" value="UniProtKB-SubCell"/>
</dbReference>
<evidence type="ECO:0000256" key="2">
    <source>
        <dbReference type="ARBA" id="ARBA00008727"/>
    </source>
</evidence>
<feature type="transmembrane region" description="Helical" evidence="8">
    <location>
        <begin position="459"/>
        <end position="478"/>
    </location>
</feature>
<reference evidence="11" key="1">
    <citation type="submission" date="2020-10" db="EMBL/GenBank/DDBJ databases">
        <authorList>
            <person name="Kikuchi T."/>
        </authorList>
    </citation>
    <scope>NUCLEOTIDE SEQUENCE</scope>
    <source>
        <strain evidence="11">NKZ352</strain>
    </source>
</reference>
<keyword evidence="4 9" id="KW-0732">Signal</keyword>
<gene>
    <name evidence="11" type="ORF">CAUJ_LOCUS12627</name>
</gene>
<keyword evidence="5 8" id="KW-1133">Transmembrane helix</keyword>
<comment type="subcellular location">
    <subcellularLocation>
        <location evidence="1">Membrane</location>
        <topology evidence="1">Single-pass type I membrane protein</topology>
    </subcellularLocation>
</comment>
<keyword evidence="3 8" id="KW-0812">Transmembrane</keyword>
<evidence type="ECO:0000256" key="5">
    <source>
        <dbReference type="ARBA" id="ARBA00022989"/>
    </source>
</evidence>
<keyword evidence="7" id="KW-0325">Glycoprotein</keyword>
<organism evidence="11 12">
    <name type="scientific">Caenorhabditis auriculariae</name>
    <dbReference type="NCBI Taxonomy" id="2777116"/>
    <lineage>
        <taxon>Eukaryota</taxon>
        <taxon>Metazoa</taxon>
        <taxon>Ecdysozoa</taxon>
        <taxon>Nematoda</taxon>
        <taxon>Chromadorea</taxon>
        <taxon>Rhabditida</taxon>
        <taxon>Rhabditina</taxon>
        <taxon>Rhabditomorpha</taxon>
        <taxon>Rhabditoidea</taxon>
        <taxon>Rhabditidae</taxon>
        <taxon>Peloderinae</taxon>
        <taxon>Caenorhabditis</taxon>
    </lineage>
</organism>
<evidence type="ECO:0000256" key="4">
    <source>
        <dbReference type="ARBA" id="ARBA00022729"/>
    </source>
</evidence>
<dbReference type="Gene3D" id="2.60.40.10">
    <property type="entry name" value="Immunoglobulins"/>
    <property type="match status" value="1"/>
</dbReference>
<sequence>MLYHIFLGLFLIFSVNAKSLLDQEFDQFGKCLLDSEKTLGNEVHVKVMTVTRGSDVVLPCFTCVSPEDGIEIETTYKPSAGAIGRMASSAVDFFKERLLKSTFSMPDKDRWKFDWEFAPIGKRFSQLSSMHRTSAEKVSDKINRFLNREDAKFGLGDRYELLLKSVTANQTGYFRCANRHLRNVVSNTYFLEVITKKKFNHIEGELGSNAILKDVDLTSGEFGDLKLKYETKASEWSSCSYCSQETGEETRNIQCLLKPSVPPNLLPSEASWILLFGVVPCSSSLVPIELRKHLKSLGNDVVHIEHRPCWEDCKTQAAVGREVKSPDELGEFRVMDYLPAGEYLFGELLPRILPPVARKVILVVEGDSLVMTCQRIYDVSHGVHWFSMKRGLLQQSNLKETYSDRAYFDDDWRLIFDAVTMQDDDQYYCYSSQNVLLSTFHVRVMENDKSRELVELMRMFVKFVAFLFIFSLIANQLFQ</sequence>
<evidence type="ECO:0000313" key="11">
    <source>
        <dbReference type="EMBL" id="CAD6196715.1"/>
    </source>
</evidence>
<dbReference type="Proteomes" id="UP000835052">
    <property type="component" value="Unassembled WGS sequence"/>
</dbReference>
<dbReference type="SUPFAM" id="SSF48726">
    <property type="entry name" value="Immunoglobulin"/>
    <property type="match status" value="1"/>
</dbReference>
<dbReference type="PANTHER" id="PTHR32178">
    <property type="entry name" value="FAM187"/>
    <property type="match status" value="1"/>
</dbReference>
<dbReference type="AlphaFoldDB" id="A0A8S1HQH2"/>
<evidence type="ECO:0000313" key="12">
    <source>
        <dbReference type="Proteomes" id="UP000835052"/>
    </source>
</evidence>
<dbReference type="SMART" id="SM00409">
    <property type="entry name" value="IG"/>
    <property type="match status" value="2"/>
</dbReference>
<dbReference type="InterPro" id="IPR013783">
    <property type="entry name" value="Ig-like_fold"/>
</dbReference>
<keyword evidence="12" id="KW-1185">Reference proteome</keyword>
<dbReference type="EMBL" id="CAJGYM010000078">
    <property type="protein sequence ID" value="CAD6196715.1"/>
    <property type="molecule type" value="Genomic_DNA"/>
</dbReference>
<proteinExistence type="inferred from homology"/>
<dbReference type="InterPro" id="IPR036179">
    <property type="entry name" value="Ig-like_dom_sf"/>
</dbReference>
<dbReference type="OrthoDB" id="5794427at2759"/>
<comment type="similarity">
    <text evidence="2">Belongs to the FAM187 family.</text>
</comment>
<protein>
    <recommendedName>
        <fullName evidence="10">Ig-like domain-containing protein</fullName>
    </recommendedName>
</protein>
<name>A0A8S1HQH2_9PELO</name>
<dbReference type="InterPro" id="IPR007110">
    <property type="entry name" value="Ig-like_dom"/>
</dbReference>
<feature type="chain" id="PRO_5035861271" description="Ig-like domain-containing protein" evidence="9">
    <location>
        <begin position="18"/>
        <end position="479"/>
    </location>
</feature>